<dbReference type="Proteomes" id="UP001443914">
    <property type="component" value="Unassembled WGS sequence"/>
</dbReference>
<name>A0AAW1LNR2_SAPOF</name>
<keyword evidence="3" id="KW-1185">Reference proteome</keyword>
<keyword evidence="1" id="KW-0732">Signal</keyword>
<organism evidence="2 3">
    <name type="scientific">Saponaria officinalis</name>
    <name type="common">Common soapwort</name>
    <name type="synonym">Lychnis saponaria</name>
    <dbReference type="NCBI Taxonomy" id="3572"/>
    <lineage>
        <taxon>Eukaryota</taxon>
        <taxon>Viridiplantae</taxon>
        <taxon>Streptophyta</taxon>
        <taxon>Embryophyta</taxon>
        <taxon>Tracheophyta</taxon>
        <taxon>Spermatophyta</taxon>
        <taxon>Magnoliopsida</taxon>
        <taxon>eudicotyledons</taxon>
        <taxon>Gunneridae</taxon>
        <taxon>Pentapetalae</taxon>
        <taxon>Caryophyllales</taxon>
        <taxon>Caryophyllaceae</taxon>
        <taxon>Caryophylleae</taxon>
        <taxon>Saponaria</taxon>
    </lineage>
</organism>
<gene>
    <name evidence="2" type="ORF">RND81_04G215100</name>
</gene>
<evidence type="ECO:0000256" key="1">
    <source>
        <dbReference type="SAM" id="SignalP"/>
    </source>
</evidence>
<reference evidence="2" key="1">
    <citation type="submission" date="2024-03" db="EMBL/GenBank/DDBJ databases">
        <title>WGS assembly of Saponaria officinalis var. Norfolk2.</title>
        <authorList>
            <person name="Jenkins J."/>
            <person name="Shu S."/>
            <person name="Grimwood J."/>
            <person name="Barry K."/>
            <person name="Goodstein D."/>
            <person name="Schmutz J."/>
            <person name="Leebens-Mack J."/>
            <person name="Osbourn A."/>
        </authorList>
    </citation>
    <scope>NUCLEOTIDE SEQUENCE [LARGE SCALE GENOMIC DNA]</scope>
    <source>
        <strain evidence="2">JIC</strain>
    </source>
</reference>
<evidence type="ECO:0000313" key="2">
    <source>
        <dbReference type="EMBL" id="KAK9735599.1"/>
    </source>
</evidence>
<protein>
    <submittedName>
        <fullName evidence="2">Uncharacterized protein</fullName>
    </submittedName>
</protein>
<feature type="chain" id="PRO_5043575992" evidence="1">
    <location>
        <begin position="28"/>
        <end position="61"/>
    </location>
</feature>
<comment type="caution">
    <text evidence="2">The sequence shown here is derived from an EMBL/GenBank/DDBJ whole genome shotgun (WGS) entry which is preliminary data.</text>
</comment>
<dbReference type="AlphaFoldDB" id="A0AAW1LNR2"/>
<sequence length="61" mass="6871">MALSRNSNMFILALILFILSGISIAQGQYCQGMHGPCNFESDCCPQWVCIYNYAYNHGMCQ</sequence>
<accession>A0AAW1LNR2</accession>
<dbReference type="EMBL" id="JBDFQZ010000004">
    <property type="protein sequence ID" value="KAK9735599.1"/>
    <property type="molecule type" value="Genomic_DNA"/>
</dbReference>
<feature type="signal peptide" evidence="1">
    <location>
        <begin position="1"/>
        <end position="27"/>
    </location>
</feature>
<evidence type="ECO:0000313" key="3">
    <source>
        <dbReference type="Proteomes" id="UP001443914"/>
    </source>
</evidence>
<proteinExistence type="predicted"/>